<dbReference type="Proteomes" id="UP000178912">
    <property type="component" value="Unassembled WGS sequence"/>
</dbReference>
<keyword evidence="2" id="KW-1185">Reference proteome</keyword>
<dbReference type="CDD" id="cd07713">
    <property type="entry name" value="DHPS-like_MBL-fold"/>
    <property type="match status" value="1"/>
</dbReference>
<evidence type="ECO:0000313" key="2">
    <source>
        <dbReference type="Proteomes" id="UP000178912"/>
    </source>
</evidence>
<sequence>MSPPLNLAELDSPMATIIIDNEIDVLSTTPSITQNKDRQMDMMLNQADIVIDRGEAKRDIPMEAICCGAHGLSVLVISLLTHQTATKGTTTHSNLFDTGPEVSTWKRNATRLGIDLASIGAIQLSHWHHDHSSGMLKAFSMITAAKTQDSSPVIVDLHPSRPNYRGLTATDPLTSEKSVVLTEADPSFVEIEQDGGIARKDDRAHTLMDGFFGVSGEIPRVTGYEKGLKGGVEFISEEEGGEGTWTEDEQILDERFMIYKGMNLFTGCFHGGVVNAARHSLALVNSPITPKIPLYAILGGYHLVGEQEANIPQTARDLKELDPKVLLPGHCSGWRAMGEIKRNFERGVLVPCTVDARFEF</sequence>
<organism evidence="1 2">
    <name type="scientific">Rhynchosporium agropyri</name>
    <dbReference type="NCBI Taxonomy" id="914238"/>
    <lineage>
        <taxon>Eukaryota</taxon>
        <taxon>Fungi</taxon>
        <taxon>Dikarya</taxon>
        <taxon>Ascomycota</taxon>
        <taxon>Pezizomycotina</taxon>
        <taxon>Leotiomycetes</taxon>
        <taxon>Helotiales</taxon>
        <taxon>Ploettnerulaceae</taxon>
        <taxon>Rhynchosporium</taxon>
    </lineage>
</organism>
<dbReference type="SUPFAM" id="SSF56281">
    <property type="entry name" value="Metallo-hydrolase/oxidoreductase"/>
    <property type="match status" value="1"/>
</dbReference>
<accession>A0A1E1L1N2</accession>
<proteinExistence type="predicted"/>
<name>A0A1E1L1N2_9HELO</name>
<dbReference type="InterPro" id="IPR052926">
    <property type="entry name" value="Metallo-beta-lactamase_dom"/>
</dbReference>
<gene>
    <name evidence="1" type="ORF">RAG0_10893</name>
</gene>
<dbReference type="AlphaFoldDB" id="A0A1E1L1N2"/>
<dbReference type="Gene3D" id="3.60.15.10">
    <property type="entry name" value="Ribonuclease Z/Hydroxyacylglutathione hydrolase-like"/>
    <property type="match status" value="1"/>
</dbReference>
<dbReference type="EMBL" id="FJUX01000068">
    <property type="protein sequence ID" value="CZT04416.1"/>
    <property type="molecule type" value="Genomic_DNA"/>
</dbReference>
<dbReference type="InterPro" id="IPR041712">
    <property type="entry name" value="DHPS-like_MBL-fold"/>
</dbReference>
<dbReference type="OrthoDB" id="1470350at2759"/>
<dbReference type="GO" id="GO:0016740">
    <property type="term" value="F:transferase activity"/>
    <property type="evidence" value="ECO:0007669"/>
    <property type="project" value="TreeGrafter"/>
</dbReference>
<evidence type="ECO:0000313" key="1">
    <source>
        <dbReference type="EMBL" id="CZT04416.1"/>
    </source>
</evidence>
<dbReference type="InterPro" id="IPR036866">
    <property type="entry name" value="RibonucZ/Hydroxyglut_hydro"/>
</dbReference>
<dbReference type="PANTHER" id="PTHR13754:SF13">
    <property type="entry name" value="METALLO-BETA-LACTAMASE SUPERFAMILY PROTEIN (AFU_ORTHOLOGUE AFUA_3G07630)"/>
    <property type="match status" value="1"/>
</dbReference>
<reference evidence="2" key="1">
    <citation type="submission" date="2016-03" db="EMBL/GenBank/DDBJ databases">
        <authorList>
            <person name="Guldener U."/>
        </authorList>
    </citation>
    <scope>NUCLEOTIDE SEQUENCE [LARGE SCALE GENOMIC DNA]</scope>
    <source>
        <strain evidence="2">04CH-RAC-A.6.1</strain>
    </source>
</reference>
<dbReference type="PANTHER" id="PTHR13754">
    <property type="entry name" value="METALLO-BETA-LACTAMASE SUPERFAMILY PROTEIN"/>
    <property type="match status" value="1"/>
</dbReference>
<protein>
    <submittedName>
        <fullName evidence="1">Related to metallo-beta-lactamase superfamily protein</fullName>
    </submittedName>
</protein>